<keyword evidence="3" id="KW-1185">Reference proteome</keyword>
<dbReference type="EMBL" id="JANBQF010000051">
    <property type="protein sequence ID" value="KAJ2006684.1"/>
    <property type="molecule type" value="Genomic_DNA"/>
</dbReference>
<feature type="region of interest" description="Disordered" evidence="1">
    <location>
        <begin position="40"/>
        <end position="70"/>
    </location>
</feature>
<protein>
    <submittedName>
        <fullName evidence="2">Uncharacterized protein</fullName>
    </submittedName>
</protein>
<dbReference type="InterPro" id="IPR036910">
    <property type="entry name" value="HMG_box_dom_sf"/>
</dbReference>
<proteinExistence type="predicted"/>
<reference evidence="2" key="1">
    <citation type="submission" date="2022-07" db="EMBL/GenBank/DDBJ databases">
        <title>Phylogenomic reconstructions and comparative analyses of Kickxellomycotina fungi.</title>
        <authorList>
            <person name="Reynolds N.K."/>
            <person name="Stajich J.E."/>
            <person name="Barry K."/>
            <person name="Grigoriev I.V."/>
            <person name="Crous P."/>
            <person name="Smith M.E."/>
        </authorList>
    </citation>
    <scope>NUCLEOTIDE SEQUENCE</scope>
    <source>
        <strain evidence="2">IMI 214461</strain>
    </source>
</reference>
<gene>
    <name evidence="2" type="ORF">H4R26_001233</name>
</gene>
<accession>A0A9W8BH66</accession>
<name>A0A9W8BH66_9FUNG</name>
<evidence type="ECO:0000313" key="2">
    <source>
        <dbReference type="EMBL" id="KAJ2006684.1"/>
    </source>
</evidence>
<sequence length="114" mass="12800">MVAEHWRAESDSVKDHFKQQYKDEMIKYEVSKKLLRYNASSSTSSLSSSSSSRPVSRHSSEMPVATEHLPAYSSYNSPSLPVDYDAGTACQNQRSPFLPAVADKPQHDISRLIH</sequence>
<dbReference type="AlphaFoldDB" id="A0A9W8BH66"/>
<comment type="caution">
    <text evidence="2">The sequence shown here is derived from an EMBL/GenBank/DDBJ whole genome shotgun (WGS) entry which is preliminary data.</text>
</comment>
<evidence type="ECO:0000313" key="3">
    <source>
        <dbReference type="Proteomes" id="UP001150907"/>
    </source>
</evidence>
<organism evidence="2 3">
    <name type="scientific">Coemansia thaxteri</name>
    <dbReference type="NCBI Taxonomy" id="2663907"/>
    <lineage>
        <taxon>Eukaryota</taxon>
        <taxon>Fungi</taxon>
        <taxon>Fungi incertae sedis</taxon>
        <taxon>Zoopagomycota</taxon>
        <taxon>Kickxellomycotina</taxon>
        <taxon>Kickxellomycetes</taxon>
        <taxon>Kickxellales</taxon>
        <taxon>Kickxellaceae</taxon>
        <taxon>Coemansia</taxon>
    </lineage>
</organism>
<dbReference type="OrthoDB" id="6247875at2759"/>
<dbReference type="Proteomes" id="UP001150907">
    <property type="component" value="Unassembled WGS sequence"/>
</dbReference>
<dbReference type="SUPFAM" id="SSF47095">
    <property type="entry name" value="HMG-box"/>
    <property type="match status" value="1"/>
</dbReference>
<evidence type="ECO:0000256" key="1">
    <source>
        <dbReference type="SAM" id="MobiDB-lite"/>
    </source>
</evidence>
<feature type="compositionally biased region" description="Low complexity" evidence="1">
    <location>
        <begin position="40"/>
        <end position="54"/>
    </location>
</feature>